<dbReference type="KEGG" id="mss:MSU_0489"/>
<dbReference type="PRINTS" id="PR01727">
    <property type="entry name" value="DNABINDINGHU"/>
</dbReference>
<dbReference type="Gene3D" id="4.10.520.10">
    <property type="entry name" value="IHF-like DNA-binding proteins"/>
    <property type="match status" value="1"/>
</dbReference>
<sequence length="102" mass="11706">MLKKDELIKHLADKCGCTQNNVASVLREYQYLILENLKKEGKVNVLEFGSFEVVKRSARTGINPQTKAKIDIPEKEVPRLKASKKFKEFVSGQVKDIFTFNF</sequence>
<dbReference type="AlphaFoldDB" id="F0QRA4"/>
<evidence type="ECO:0000313" key="5">
    <source>
        <dbReference type="Proteomes" id="UP000007484"/>
    </source>
</evidence>
<protein>
    <submittedName>
        <fullName evidence="4">DNA-binding protein</fullName>
    </submittedName>
</protein>
<dbReference type="InterPro" id="IPR000119">
    <property type="entry name" value="Hist_DNA-bd"/>
</dbReference>
<keyword evidence="5" id="KW-1185">Reference proteome</keyword>
<dbReference type="GO" id="GO:0030527">
    <property type="term" value="F:structural constituent of chromatin"/>
    <property type="evidence" value="ECO:0007669"/>
    <property type="project" value="InterPro"/>
</dbReference>
<keyword evidence="2 4" id="KW-0238">DNA-binding</keyword>
<dbReference type="STRING" id="768700.MSU_0489"/>
<dbReference type="Pfam" id="PF00216">
    <property type="entry name" value="Bac_DNA_binding"/>
    <property type="match status" value="1"/>
</dbReference>
<dbReference type="PANTHER" id="PTHR33175">
    <property type="entry name" value="DNA-BINDING PROTEIN HU"/>
    <property type="match status" value="1"/>
</dbReference>
<dbReference type="PANTHER" id="PTHR33175:SF3">
    <property type="entry name" value="DNA-BINDING PROTEIN HU-BETA"/>
    <property type="match status" value="1"/>
</dbReference>
<dbReference type="HOGENOM" id="CLU_105066_3_0_14"/>
<proteinExistence type="inferred from homology"/>
<dbReference type="GO" id="GO:0005829">
    <property type="term" value="C:cytosol"/>
    <property type="evidence" value="ECO:0007669"/>
    <property type="project" value="TreeGrafter"/>
</dbReference>
<keyword evidence="1" id="KW-0226">DNA condensation</keyword>
<name>F0QRA4_MYCSL</name>
<dbReference type="SUPFAM" id="SSF47729">
    <property type="entry name" value="IHF-like DNA-binding proteins"/>
    <property type="match status" value="1"/>
</dbReference>
<evidence type="ECO:0000256" key="3">
    <source>
        <dbReference type="RuleBase" id="RU003939"/>
    </source>
</evidence>
<dbReference type="GO" id="GO:0030261">
    <property type="term" value="P:chromosome condensation"/>
    <property type="evidence" value="ECO:0007669"/>
    <property type="project" value="UniProtKB-KW"/>
</dbReference>
<dbReference type="InterPro" id="IPR010992">
    <property type="entry name" value="IHF-like_DNA-bd_dom_sf"/>
</dbReference>
<accession>F0QRA4</accession>
<organism evidence="4 5">
    <name type="scientific">Mycoplasma suis (strain Illinois)</name>
    <dbReference type="NCBI Taxonomy" id="768700"/>
    <lineage>
        <taxon>Bacteria</taxon>
        <taxon>Bacillati</taxon>
        <taxon>Mycoplasmatota</taxon>
        <taxon>Mollicutes</taxon>
        <taxon>Mycoplasmataceae</taxon>
        <taxon>Mycoplasma</taxon>
    </lineage>
</organism>
<comment type="similarity">
    <text evidence="3">Belongs to the bacterial histone-like protein family.</text>
</comment>
<evidence type="ECO:0000313" key="4">
    <source>
        <dbReference type="EMBL" id="ADX98024.1"/>
    </source>
</evidence>
<dbReference type="CDD" id="cd00591">
    <property type="entry name" value="HU_IHF"/>
    <property type="match status" value="1"/>
</dbReference>
<dbReference type="RefSeq" id="WP_013609893.1">
    <property type="nucleotide sequence ID" value="NC_015155.1"/>
</dbReference>
<reference evidence="4 5" key="1">
    <citation type="journal article" date="2011" name="J. Bacteriol.">
        <title>Complete genome sequences of two hemotropic Mycoplasmas, Mycoplasma haemofelis strain Ohio2 and Mycoplasma suis strain Illinois.</title>
        <authorList>
            <person name="Messick J.B."/>
            <person name="Santos A.P."/>
            <person name="Guimaraes A.M."/>
        </authorList>
    </citation>
    <scope>NUCLEOTIDE SEQUENCE [LARGE SCALE GENOMIC DNA]</scope>
    <source>
        <strain evidence="4 5">Illinois</strain>
    </source>
</reference>
<gene>
    <name evidence="4" type="ordered locus">MSU_0489</name>
</gene>
<dbReference type="GO" id="GO:0003677">
    <property type="term" value="F:DNA binding"/>
    <property type="evidence" value="ECO:0007669"/>
    <property type="project" value="UniProtKB-KW"/>
</dbReference>
<evidence type="ECO:0000256" key="1">
    <source>
        <dbReference type="ARBA" id="ARBA00023067"/>
    </source>
</evidence>
<dbReference type="SMART" id="SM00411">
    <property type="entry name" value="BHL"/>
    <property type="match status" value="1"/>
</dbReference>
<dbReference type="EMBL" id="CP002525">
    <property type="protein sequence ID" value="ADX98024.1"/>
    <property type="molecule type" value="Genomic_DNA"/>
</dbReference>
<dbReference type="Proteomes" id="UP000007484">
    <property type="component" value="Chromosome"/>
</dbReference>
<evidence type="ECO:0000256" key="2">
    <source>
        <dbReference type="ARBA" id="ARBA00023125"/>
    </source>
</evidence>